<dbReference type="PANTHER" id="PTHR42753">
    <property type="entry name" value="MITOCHONDRIAL RIBOSOME PROTEIN L39/PROLYL-TRNA LIGASE FAMILY MEMBER"/>
    <property type="match status" value="1"/>
</dbReference>
<accession>A0A2H0XD45</accession>
<dbReference type="PANTHER" id="PTHR42753:SF2">
    <property type="entry name" value="PROLINE--TRNA LIGASE"/>
    <property type="match status" value="1"/>
</dbReference>
<organism evidence="11 12">
    <name type="scientific">candidate division WWE3 bacterium CG08_land_8_20_14_0_20_40_13</name>
    <dbReference type="NCBI Taxonomy" id="1975084"/>
    <lineage>
        <taxon>Bacteria</taxon>
        <taxon>Katanobacteria</taxon>
    </lineage>
</organism>
<dbReference type="PROSITE" id="PS50862">
    <property type="entry name" value="AA_TRNA_LIGASE_II"/>
    <property type="match status" value="1"/>
</dbReference>
<dbReference type="CDD" id="cd00861">
    <property type="entry name" value="ProRS_anticodon_short"/>
    <property type="match status" value="1"/>
</dbReference>
<dbReference type="SUPFAM" id="SSF55681">
    <property type="entry name" value="Class II aaRS and biotin synthetases"/>
    <property type="match status" value="1"/>
</dbReference>
<dbReference type="InterPro" id="IPR002314">
    <property type="entry name" value="aa-tRNA-synt_IIb"/>
</dbReference>
<evidence type="ECO:0000313" key="12">
    <source>
        <dbReference type="Proteomes" id="UP000230340"/>
    </source>
</evidence>
<evidence type="ECO:0000313" key="11">
    <source>
        <dbReference type="EMBL" id="PIS22857.1"/>
    </source>
</evidence>
<dbReference type="Gene3D" id="3.30.930.10">
    <property type="entry name" value="Bira Bifunctional Protein, Domain 2"/>
    <property type="match status" value="1"/>
</dbReference>
<evidence type="ECO:0000256" key="6">
    <source>
        <dbReference type="ARBA" id="ARBA00022917"/>
    </source>
</evidence>
<keyword evidence="4" id="KW-0547">Nucleotide-binding</keyword>
<dbReference type="InterPro" id="IPR045864">
    <property type="entry name" value="aa-tRNA-synth_II/BPL/LPL"/>
</dbReference>
<dbReference type="Pfam" id="PF03129">
    <property type="entry name" value="HGTP_anticodon"/>
    <property type="match status" value="1"/>
</dbReference>
<dbReference type="AlphaFoldDB" id="A0A2H0XD45"/>
<evidence type="ECO:0000256" key="9">
    <source>
        <dbReference type="ARBA" id="ARBA00047671"/>
    </source>
</evidence>
<dbReference type="Proteomes" id="UP000230340">
    <property type="component" value="Unassembled WGS sequence"/>
</dbReference>
<name>A0A2H0XD45_UNCKA</name>
<dbReference type="GO" id="GO:0005524">
    <property type="term" value="F:ATP binding"/>
    <property type="evidence" value="ECO:0007669"/>
    <property type="project" value="UniProtKB-KW"/>
</dbReference>
<comment type="caution">
    <text evidence="11">The sequence shown here is derived from an EMBL/GenBank/DDBJ whole genome shotgun (WGS) entry which is preliminary data.</text>
</comment>
<evidence type="ECO:0000256" key="2">
    <source>
        <dbReference type="ARBA" id="ARBA00019110"/>
    </source>
</evidence>
<evidence type="ECO:0000256" key="8">
    <source>
        <dbReference type="ARBA" id="ARBA00029731"/>
    </source>
</evidence>
<gene>
    <name evidence="11" type="ORF">COT49_03050</name>
</gene>
<reference evidence="12" key="1">
    <citation type="submission" date="2017-09" db="EMBL/GenBank/DDBJ databases">
        <title>Depth-based differentiation of microbial function through sediment-hosted aquifers and enrichment of novel symbionts in the deep terrestrial subsurface.</title>
        <authorList>
            <person name="Probst A.J."/>
            <person name="Ladd B."/>
            <person name="Jarett J.K."/>
            <person name="Geller-Mcgrath D.E."/>
            <person name="Sieber C.M.K."/>
            <person name="Emerson J.B."/>
            <person name="Anantharaman K."/>
            <person name="Thomas B.C."/>
            <person name="Malmstrom R."/>
            <person name="Stieglmeier M."/>
            <person name="Klingl A."/>
            <person name="Woyke T."/>
            <person name="Ryan C.M."/>
            <person name="Banfield J.F."/>
        </authorList>
    </citation>
    <scope>NUCLEOTIDE SEQUENCE [LARGE SCALE GENOMIC DNA]</scope>
</reference>
<protein>
    <recommendedName>
        <fullName evidence="2">Proline--tRNA ligase</fullName>
        <ecNumber evidence="1">6.1.1.15</ecNumber>
    </recommendedName>
    <alternativeName>
        <fullName evidence="8">Prolyl-tRNA synthetase</fullName>
    </alternativeName>
</protein>
<dbReference type="InterPro" id="IPR004154">
    <property type="entry name" value="Anticodon-bd"/>
</dbReference>
<evidence type="ECO:0000259" key="10">
    <source>
        <dbReference type="PROSITE" id="PS50862"/>
    </source>
</evidence>
<dbReference type="InterPro" id="IPR006195">
    <property type="entry name" value="aa-tRNA-synth_II"/>
</dbReference>
<sequence>MLQTNLFTKTRREAPKDETSVNAQLLIRGGFIHKEMAGVYSFLPLGFIVLNKIINIIREEINAIGGQEILMSGLQDPAIWKASGRWDQKVVDSWFKTTLANGGELGLSFTHEEPIARIMTNHINSYKDLPKYVYQFQTKFRNEKRSQGGLLRTREFIMKDLYSFSATQGELDEFYEKARQAYVNIFNRIGIGDKTYYTLASGGVFSRYSHEFQTVCEVGEDEIYIKEGALEAVNKEIMNDSGFDSGETLKGFTRISEKSVEVGNIFKLGTKYSEALGLKYHDNIGKEHHVIMGSYGIAPSRSMGTVVELHHDDQGIIWPASIAPFKYHILCDNNSDEAVKQSNDLYAKLVADGSESLLDDRPETLAVKIKDADLIGCPVRIIVSKKSLEAGGVEVKGRKDSNIKVIASENLFNLKF</sequence>
<keyword evidence="7 11" id="KW-0030">Aminoacyl-tRNA synthetase</keyword>
<feature type="domain" description="Aminoacyl-transfer RNA synthetases class-II family profile" evidence="10">
    <location>
        <begin position="38"/>
        <end position="319"/>
    </location>
</feature>
<evidence type="ECO:0000256" key="5">
    <source>
        <dbReference type="ARBA" id="ARBA00022840"/>
    </source>
</evidence>
<dbReference type="SUPFAM" id="SSF52954">
    <property type="entry name" value="Class II aaRS ABD-related"/>
    <property type="match status" value="1"/>
</dbReference>
<dbReference type="EC" id="6.1.1.15" evidence="1"/>
<keyword evidence="5" id="KW-0067">ATP-binding</keyword>
<comment type="catalytic activity">
    <reaction evidence="9">
        <text>tRNA(Pro) + L-proline + ATP = L-prolyl-tRNA(Pro) + AMP + diphosphate</text>
        <dbReference type="Rhea" id="RHEA:14305"/>
        <dbReference type="Rhea" id="RHEA-COMP:9700"/>
        <dbReference type="Rhea" id="RHEA-COMP:9702"/>
        <dbReference type="ChEBI" id="CHEBI:30616"/>
        <dbReference type="ChEBI" id="CHEBI:33019"/>
        <dbReference type="ChEBI" id="CHEBI:60039"/>
        <dbReference type="ChEBI" id="CHEBI:78442"/>
        <dbReference type="ChEBI" id="CHEBI:78532"/>
        <dbReference type="ChEBI" id="CHEBI:456215"/>
        <dbReference type="EC" id="6.1.1.15"/>
    </reaction>
</comment>
<dbReference type="InterPro" id="IPR044140">
    <property type="entry name" value="ProRS_anticodon_short"/>
</dbReference>
<dbReference type="GO" id="GO:0004827">
    <property type="term" value="F:proline-tRNA ligase activity"/>
    <property type="evidence" value="ECO:0007669"/>
    <property type="project" value="UniProtKB-EC"/>
</dbReference>
<dbReference type="PRINTS" id="PR01046">
    <property type="entry name" value="TRNASYNTHPRO"/>
</dbReference>
<dbReference type="Gene3D" id="3.40.50.800">
    <property type="entry name" value="Anticodon-binding domain"/>
    <property type="match status" value="1"/>
</dbReference>
<evidence type="ECO:0000256" key="1">
    <source>
        <dbReference type="ARBA" id="ARBA00012831"/>
    </source>
</evidence>
<dbReference type="EMBL" id="PEYT01000027">
    <property type="protein sequence ID" value="PIS22857.1"/>
    <property type="molecule type" value="Genomic_DNA"/>
</dbReference>
<evidence type="ECO:0000256" key="7">
    <source>
        <dbReference type="ARBA" id="ARBA00023146"/>
    </source>
</evidence>
<keyword evidence="3" id="KW-0436">Ligase</keyword>
<evidence type="ECO:0000256" key="3">
    <source>
        <dbReference type="ARBA" id="ARBA00022598"/>
    </source>
</evidence>
<keyword evidence="6" id="KW-0648">Protein biosynthesis</keyword>
<dbReference type="GO" id="GO:0005829">
    <property type="term" value="C:cytosol"/>
    <property type="evidence" value="ECO:0007669"/>
    <property type="project" value="TreeGrafter"/>
</dbReference>
<proteinExistence type="predicted"/>
<dbReference type="Pfam" id="PF00587">
    <property type="entry name" value="tRNA-synt_2b"/>
    <property type="match status" value="1"/>
</dbReference>
<dbReference type="InterPro" id="IPR036621">
    <property type="entry name" value="Anticodon-bd_dom_sf"/>
</dbReference>
<dbReference type="InterPro" id="IPR002316">
    <property type="entry name" value="Pro-tRNA-ligase_IIa"/>
</dbReference>
<evidence type="ECO:0000256" key="4">
    <source>
        <dbReference type="ARBA" id="ARBA00022741"/>
    </source>
</evidence>
<dbReference type="GO" id="GO:0006433">
    <property type="term" value="P:prolyl-tRNA aminoacylation"/>
    <property type="evidence" value="ECO:0007669"/>
    <property type="project" value="InterPro"/>
</dbReference>
<dbReference type="InterPro" id="IPR050062">
    <property type="entry name" value="Pro-tRNA_synthetase"/>
</dbReference>